<feature type="transmembrane region" description="Helical" evidence="1">
    <location>
        <begin position="78"/>
        <end position="97"/>
    </location>
</feature>
<name>A0ABU7KYF9_9ACTN</name>
<keyword evidence="1" id="KW-1133">Transmembrane helix</keyword>
<evidence type="ECO:0000313" key="2">
    <source>
        <dbReference type="EMBL" id="MEE2054353.1"/>
    </source>
</evidence>
<evidence type="ECO:0000313" key="3">
    <source>
        <dbReference type="Proteomes" id="UP001348641"/>
    </source>
</evidence>
<keyword evidence="1" id="KW-0472">Membrane</keyword>
<dbReference type="Proteomes" id="UP001348641">
    <property type="component" value="Unassembled WGS sequence"/>
</dbReference>
<evidence type="ECO:0000256" key="1">
    <source>
        <dbReference type="SAM" id="Phobius"/>
    </source>
</evidence>
<protein>
    <recommendedName>
        <fullName evidence="4">HXXEE domain-containing protein</fullName>
    </recommendedName>
</protein>
<reference evidence="2 3" key="1">
    <citation type="submission" date="2023-07" db="EMBL/GenBank/DDBJ databases">
        <authorList>
            <person name="Girao M."/>
            <person name="Carvalho M.F."/>
        </authorList>
    </citation>
    <scope>NUCLEOTIDE SEQUENCE [LARGE SCALE GENOMIC DNA]</scope>
    <source>
        <strain evidence="2 3">66/93</strain>
    </source>
</reference>
<evidence type="ECO:0008006" key="4">
    <source>
        <dbReference type="Google" id="ProtNLM"/>
    </source>
</evidence>
<gene>
    <name evidence="2" type="ORF">Q8A49_28025</name>
</gene>
<accession>A0ABU7KYF9</accession>
<dbReference type="RefSeq" id="WP_330161204.1">
    <property type="nucleotide sequence ID" value="NZ_BAAAJA010000003.1"/>
</dbReference>
<feature type="transmembrane region" description="Helical" evidence="1">
    <location>
        <begin position="118"/>
        <end position="144"/>
    </location>
</feature>
<dbReference type="EMBL" id="JAUUCC010000107">
    <property type="protein sequence ID" value="MEE2054353.1"/>
    <property type="molecule type" value="Genomic_DNA"/>
</dbReference>
<comment type="caution">
    <text evidence="2">The sequence shown here is derived from an EMBL/GenBank/DDBJ whole genome shotgun (WGS) entry which is preliminary data.</text>
</comment>
<sequence length="193" mass="21491">MAARPDPTTRHRGGLLATVNSDRHRTALWVFMAVVVAHWAEHLVQAAQIYVLDWPVPEARGVLGIPFPWLVTSEWMHYGYALIMLVGLFLLLPGFSGRSRSWWLASLWIQVWHHLEHLLLLLQALSGSHLGGGAAPMSLIQFVVPRVELHLLYNALVFAPMVVAMYLHTHPRPNEAAAMSCGCAAAREGDPVR</sequence>
<feature type="transmembrane region" description="Helical" evidence="1">
    <location>
        <begin position="150"/>
        <end position="169"/>
    </location>
</feature>
<organism evidence="2 3">
    <name type="scientific">Nocardiopsis tropica</name>
    <dbReference type="NCBI Taxonomy" id="109330"/>
    <lineage>
        <taxon>Bacteria</taxon>
        <taxon>Bacillati</taxon>
        <taxon>Actinomycetota</taxon>
        <taxon>Actinomycetes</taxon>
        <taxon>Streptosporangiales</taxon>
        <taxon>Nocardiopsidaceae</taxon>
        <taxon>Nocardiopsis</taxon>
    </lineage>
</organism>
<proteinExistence type="predicted"/>
<keyword evidence="1" id="KW-0812">Transmembrane</keyword>